<gene>
    <name evidence="7" type="primary">mntH</name>
    <name evidence="7" type="ORF">GTO85_05735</name>
</gene>
<proteinExistence type="predicted"/>
<name>A0A7H9E9N5_9LACO</name>
<feature type="transmembrane region" description="Helical" evidence="6">
    <location>
        <begin position="369"/>
        <end position="387"/>
    </location>
</feature>
<feature type="transmembrane region" description="Helical" evidence="6">
    <location>
        <begin position="407"/>
        <end position="424"/>
    </location>
</feature>
<feature type="transmembrane region" description="Helical" evidence="6">
    <location>
        <begin position="64"/>
        <end position="82"/>
    </location>
</feature>
<dbReference type="PANTHER" id="PTHR11706">
    <property type="entry name" value="SOLUTE CARRIER PROTEIN FAMILY 11 MEMBER"/>
    <property type="match status" value="1"/>
</dbReference>
<dbReference type="AlphaFoldDB" id="A0A7H9E9N5"/>
<protein>
    <submittedName>
        <fullName evidence="7">Mn(2+) uptake NRAMP transporter MntH</fullName>
    </submittedName>
</protein>
<evidence type="ECO:0000256" key="3">
    <source>
        <dbReference type="ARBA" id="ARBA00022692"/>
    </source>
</evidence>
<dbReference type="GO" id="GO:0005886">
    <property type="term" value="C:plasma membrane"/>
    <property type="evidence" value="ECO:0007669"/>
    <property type="project" value="TreeGrafter"/>
</dbReference>
<keyword evidence="3 6" id="KW-0812">Transmembrane</keyword>
<evidence type="ECO:0000313" key="8">
    <source>
        <dbReference type="Proteomes" id="UP000510660"/>
    </source>
</evidence>
<accession>A0A7H9E9N5</accession>
<feature type="transmembrane region" description="Helical" evidence="6">
    <location>
        <begin position="436"/>
        <end position="456"/>
    </location>
</feature>
<evidence type="ECO:0000256" key="1">
    <source>
        <dbReference type="ARBA" id="ARBA00004141"/>
    </source>
</evidence>
<evidence type="ECO:0000256" key="4">
    <source>
        <dbReference type="ARBA" id="ARBA00022989"/>
    </source>
</evidence>
<dbReference type="Proteomes" id="UP000510660">
    <property type="component" value="Chromosome"/>
</dbReference>
<feature type="transmembrane region" description="Helical" evidence="6">
    <location>
        <begin position="270"/>
        <end position="290"/>
    </location>
</feature>
<dbReference type="GO" id="GO:0015086">
    <property type="term" value="F:cadmium ion transmembrane transporter activity"/>
    <property type="evidence" value="ECO:0007669"/>
    <property type="project" value="TreeGrafter"/>
</dbReference>
<keyword evidence="5 6" id="KW-0472">Membrane</keyword>
<evidence type="ECO:0000256" key="6">
    <source>
        <dbReference type="SAM" id="Phobius"/>
    </source>
</evidence>
<dbReference type="GO" id="GO:0034755">
    <property type="term" value="P:iron ion transmembrane transport"/>
    <property type="evidence" value="ECO:0007669"/>
    <property type="project" value="TreeGrafter"/>
</dbReference>
<evidence type="ECO:0000256" key="5">
    <source>
        <dbReference type="ARBA" id="ARBA00023136"/>
    </source>
</evidence>
<dbReference type="NCBIfam" id="TIGR01197">
    <property type="entry name" value="nramp"/>
    <property type="match status" value="1"/>
</dbReference>
<sequence length="514" mass="56409">MKQYHLFKYANDKSLAEINGSVEVPKNKGFLRTLLAYTGPGALVAVGYMDPGNWATSINGGQSFQFLLISTILLSSLMAMLLQNMSAKLGIVTQLDLAQAIRLHTDKFLSVILWLIAELAIMATDVAEVIGAAIALNLLFKIPLIVATLITILDVLFLLFLSKIGFRKIEILVSCLIFVILFIFAYEVILSRPNWINIGVGLLPSSKMLAKTPIIGGISPLSGSLGIIGATVMPHNFYLHSGICQVRKIDSRNSKEIRQAVKYTEADSNIQLTVAFIINSLLLIMGAAVFKSGAVQDNSFFGLYAALNNTAMLSNPILINVAKTGALSTLFAIALLASGQNSTITGTLTGQLVMEGFIHLNMPMWARRLITRLFSVIPVIICVSLTAKDSIARQHFVLNMLMENSQVFLAFAVPFTIIPLLMLTDSKKLMGEFANSYVVSVLGWSSSLILIFLNLYNLPETFVTFNFCNPDLAKVVAYLIIAIILFLLVWTCVEMLGVDISKLRRKFVLSNRRI</sequence>
<dbReference type="RefSeq" id="WP_180862122.1">
    <property type="nucleotide sequence ID" value="NZ_CP047415.1"/>
</dbReference>
<feature type="transmembrane region" description="Helical" evidence="6">
    <location>
        <begin position="142"/>
        <end position="162"/>
    </location>
</feature>
<dbReference type="NCBIfam" id="NF037982">
    <property type="entry name" value="Nramp_1"/>
    <property type="match status" value="1"/>
</dbReference>
<comment type="subcellular location">
    <subcellularLocation>
        <location evidence="1">Membrane</location>
        <topology evidence="1">Multi-pass membrane protein</topology>
    </subcellularLocation>
</comment>
<feature type="transmembrane region" description="Helical" evidence="6">
    <location>
        <begin position="169"/>
        <end position="189"/>
    </location>
</feature>
<dbReference type="NCBIfam" id="NF001923">
    <property type="entry name" value="PRK00701.1"/>
    <property type="match status" value="1"/>
</dbReference>
<feature type="transmembrane region" description="Helical" evidence="6">
    <location>
        <begin position="476"/>
        <end position="496"/>
    </location>
</feature>
<organism evidence="7 8">
    <name type="scientific">Lactobacillus crispatus</name>
    <dbReference type="NCBI Taxonomy" id="47770"/>
    <lineage>
        <taxon>Bacteria</taxon>
        <taxon>Bacillati</taxon>
        <taxon>Bacillota</taxon>
        <taxon>Bacilli</taxon>
        <taxon>Lactobacillales</taxon>
        <taxon>Lactobacillaceae</taxon>
        <taxon>Lactobacillus</taxon>
    </lineage>
</organism>
<keyword evidence="2" id="KW-0813">Transport</keyword>
<evidence type="ECO:0000313" key="7">
    <source>
        <dbReference type="EMBL" id="QLL73895.1"/>
    </source>
</evidence>
<feature type="transmembrane region" description="Helical" evidence="6">
    <location>
        <begin position="29"/>
        <end position="49"/>
    </location>
</feature>
<dbReference type="GO" id="GO:0005384">
    <property type="term" value="F:manganese ion transmembrane transporter activity"/>
    <property type="evidence" value="ECO:0007669"/>
    <property type="project" value="TreeGrafter"/>
</dbReference>
<reference evidence="7 8" key="1">
    <citation type="submission" date="2020-01" db="EMBL/GenBank/DDBJ databases">
        <title>Complete and circular genome sequences of six lactobacillus isolates from horses.</title>
        <authorList>
            <person name="Hassan H.M."/>
        </authorList>
    </citation>
    <scope>NUCLEOTIDE SEQUENCE [LARGE SCALE GENOMIC DNA]</scope>
    <source>
        <strain evidence="7 8">1D</strain>
    </source>
</reference>
<dbReference type="EMBL" id="CP047415">
    <property type="protein sequence ID" value="QLL73895.1"/>
    <property type="molecule type" value="Genomic_DNA"/>
</dbReference>
<dbReference type="Pfam" id="PF01566">
    <property type="entry name" value="Nramp"/>
    <property type="match status" value="1"/>
</dbReference>
<keyword evidence="4 6" id="KW-1133">Transmembrane helix</keyword>
<feature type="transmembrane region" description="Helical" evidence="6">
    <location>
        <begin position="111"/>
        <end position="136"/>
    </location>
</feature>
<dbReference type="InterPro" id="IPR001046">
    <property type="entry name" value="NRAMP_fam"/>
</dbReference>
<evidence type="ECO:0000256" key="2">
    <source>
        <dbReference type="ARBA" id="ARBA00022448"/>
    </source>
</evidence>
<dbReference type="PANTHER" id="PTHR11706:SF33">
    <property type="entry name" value="NATURAL RESISTANCE-ASSOCIATED MACROPHAGE PROTEIN 2"/>
    <property type="match status" value="1"/>
</dbReference>
<dbReference type="PRINTS" id="PR00447">
    <property type="entry name" value="NATRESASSCMP"/>
</dbReference>